<keyword evidence="5" id="KW-1185">Reference proteome</keyword>
<evidence type="ECO:0000313" key="4">
    <source>
        <dbReference type="EMBL" id="CAG8497857.1"/>
    </source>
</evidence>
<dbReference type="OrthoDB" id="2317675at2759"/>
<organism evidence="4 5">
    <name type="scientific">Racocetra fulgida</name>
    <dbReference type="NCBI Taxonomy" id="60492"/>
    <lineage>
        <taxon>Eukaryota</taxon>
        <taxon>Fungi</taxon>
        <taxon>Fungi incertae sedis</taxon>
        <taxon>Mucoromycota</taxon>
        <taxon>Glomeromycotina</taxon>
        <taxon>Glomeromycetes</taxon>
        <taxon>Diversisporales</taxon>
        <taxon>Gigasporaceae</taxon>
        <taxon>Racocetra</taxon>
    </lineage>
</organism>
<gene>
    <name evidence="4" type="ORF">RFULGI_LOCUS2295</name>
</gene>
<keyword evidence="1" id="KW-0732">Signal</keyword>
<name>A0A9N8ZJF6_9GLOM</name>
<reference evidence="4" key="1">
    <citation type="submission" date="2021-06" db="EMBL/GenBank/DDBJ databases">
        <authorList>
            <person name="Kallberg Y."/>
            <person name="Tangrot J."/>
            <person name="Rosling A."/>
        </authorList>
    </citation>
    <scope>NUCLEOTIDE SEQUENCE</scope>
    <source>
        <strain evidence="4">IN212</strain>
    </source>
</reference>
<evidence type="ECO:0000259" key="3">
    <source>
        <dbReference type="Pfam" id="PF10342"/>
    </source>
</evidence>
<proteinExistence type="predicted"/>
<sequence length="199" mass="21153">MQGVRIYAMFILHEVQTVNTPAGYVAVGATITITWTYTPQENPIPGTLRVIGNTTNQIVIISSNINLSAQSYQWTINVPPSTYYFALNDGSGDKYSGTFAVVQLGPVAPNPSTTQDLFSASAQPTTHSPANTDEVVPSTPNPTTTANINQTTIVYSSDIGTYIGIAIGGIVVDSKFIPTPGNVDHMDSKFIPMPGNVLS</sequence>
<dbReference type="Proteomes" id="UP000789396">
    <property type="component" value="Unassembled WGS sequence"/>
</dbReference>
<evidence type="ECO:0000256" key="1">
    <source>
        <dbReference type="ARBA" id="ARBA00022729"/>
    </source>
</evidence>
<feature type="domain" description="Yeast cell wall synthesis Kre9/Knh1-like N-terminal" evidence="3">
    <location>
        <begin position="25"/>
        <end position="101"/>
    </location>
</feature>
<dbReference type="InterPro" id="IPR018466">
    <property type="entry name" value="Kre9/Knh1-like_N"/>
</dbReference>
<accession>A0A9N8ZJF6</accession>
<comment type="caution">
    <text evidence="4">The sequence shown here is derived from an EMBL/GenBank/DDBJ whole genome shotgun (WGS) entry which is preliminary data.</text>
</comment>
<feature type="region of interest" description="Disordered" evidence="2">
    <location>
        <begin position="118"/>
        <end position="144"/>
    </location>
</feature>
<protein>
    <submittedName>
        <fullName evidence="4">941_t:CDS:1</fullName>
    </submittedName>
</protein>
<dbReference type="AlphaFoldDB" id="A0A9N8ZJF6"/>
<dbReference type="EMBL" id="CAJVPZ010001697">
    <property type="protein sequence ID" value="CAG8497857.1"/>
    <property type="molecule type" value="Genomic_DNA"/>
</dbReference>
<evidence type="ECO:0000313" key="5">
    <source>
        <dbReference type="Proteomes" id="UP000789396"/>
    </source>
</evidence>
<evidence type="ECO:0000256" key="2">
    <source>
        <dbReference type="SAM" id="MobiDB-lite"/>
    </source>
</evidence>
<dbReference type="Pfam" id="PF10342">
    <property type="entry name" value="Kre9_KNH"/>
    <property type="match status" value="1"/>
</dbReference>
<feature type="compositionally biased region" description="Polar residues" evidence="2">
    <location>
        <begin position="118"/>
        <end position="131"/>
    </location>
</feature>